<dbReference type="InterPro" id="IPR023753">
    <property type="entry name" value="FAD/NAD-binding_dom"/>
</dbReference>
<dbReference type="InterPro" id="IPR001100">
    <property type="entry name" value="Pyr_nuc-diS_OxRdtase"/>
</dbReference>
<keyword evidence="4" id="KW-0521">NADP</keyword>
<dbReference type="InterPro" id="IPR012999">
    <property type="entry name" value="Pyr_OxRdtase_I_AS"/>
</dbReference>
<evidence type="ECO:0000256" key="4">
    <source>
        <dbReference type="ARBA" id="ARBA00022857"/>
    </source>
</evidence>
<dbReference type="OrthoDB" id="178496at2"/>
<dbReference type="PROSITE" id="PS00076">
    <property type="entry name" value="PYRIDINE_REDOX_1"/>
    <property type="match status" value="1"/>
</dbReference>
<dbReference type="GO" id="GO:0016668">
    <property type="term" value="F:oxidoreductase activity, acting on a sulfur group of donors, NAD(P) as acceptor"/>
    <property type="evidence" value="ECO:0007669"/>
    <property type="project" value="InterPro"/>
</dbReference>
<evidence type="ECO:0000256" key="3">
    <source>
        <dbReference type="ARBA" id="ARBA00022827"/>
    </source>
</evidence>
<sequence>MTQRFDAIIIGTGQAGPALAARLSGAGMQVAIIERGRFGGTCVNTGCIPTKTLVASAYAARLAQRAAEYGVMIDGPVNVDMARVKARKDEISGRSSHGVEQWVRGLEHCTVFQGHARFESAQTVRVGNDLLEAERIFINVGGRALVPPMPGLDQVPYLTNTTMMDMDFLPEHLIVIGGSYVGLEFGQMYRRFGARVTIVEKGPRLIAREDEDVSQAVREILEAEGIDVQVAANCLSVRGEAGNVVVGLDCSGGAREVSGSHLLLAVGRVPNTDDLGLDKAGVQTDARGYICVDEQLRTNVSGIWALGDCNGRGAFTHTSYNDYEIVAANLLDDDPRRVSDRIQAYAMYIDPPLGRVGMTLTEAKHSGRKLLVGNRPMTRVGRAVEKGESQGFMRVVVDAQSHEILGAAILGVTGDEVVHALLDVMYAKAPYTTISRAMHIHPTVSELVPTLLQEMQPVV</sequence>
<feature type="binding site" evidence="9">
    <location>
        <position position="308"/>
    </location>
    <ligand>
        <name>FAD</name>
        <dbReference type="ChEBI" id="CHEBI:57692"/>
    </ligand>
</feature>
<feature type="binding site" evidence="9">
    <location>
        <begin position="177"/>
        <end position="184"/>
    </location>
    <ligand>
        <name>NAD(+)</name>
        <dbReference type="ChEBI" id="CHEBI:57540"/>
    </ligand>
</feature>
<dbReference type="GO" id="GO:0050660">
    <property type="term" value="F:flavin adenine dinucleotide binding"/>
    <property type="evidence" value="ECO:0007669"/>
    <property type="project" value="TreeGrafter"/>
</dbReference>
<evidence type="ECO:0000256" key="5">
    <source>
        <dbReference type="ARBA" id="ARBA00023002"/>
    </source>
</evidence>
<dbReference type="GeneID" id="61529460"/>
<evidence type="ECO:0000256" key="2">
    <source>
        <dbReference type="ARBA" id="ARBA00022630"/>
    </source>
</evidence>
<comment type="similarity">
    <text evidence="1 11">Belongs to the class-I pyridine nucleotide-disulfide oxidoreductase family.</text>
</comment>
<accession>A0A192A5W5</accession>
<evidence type="ECO:0000256" key="7">
    <source>
        <dbReference type="ARBA" id="ARBA00023284"/>
    </source>
</evidence>
<dbReference type="GO" id="GO:0003955">
    <property type="term" value="F:NAD(P)H dehydrogenase (quinone) activity"/>
    <property type="evidence" value="ECO:0007669"/>
    <property type="project" value="TreeGrafter"/>
</dbReference>
<keyword evidence="5 11" id="KW-0560">Oxidoreductase</keyword>
<protein>
    <submittedName>
        <fullName evidence="12">Mercuric reductase</fullName>
    </submittedName>
</protein>
<dbReference type="InterPro" id="IPR004099">
    <property type="entry name" value="Pyr_nucl-diS_OxRdtase_dimer"/>
</dbReference>
<evidence type="ECO:0000256" key="11">
    <source>
        <dbReference type="RuleBase" id="RU003691"/>
    </source>
</evidence>
<dbReference type="STRING" id="190721.ACS15_5603"/>
<proteinExistence type="inferred from homology"/>
<name>A0A192A5W5_9RALS</name>
<evidence type="ECO:0000256" key="8">
    <source>
        <dbReference type="PIRSR" id="PIRSR000350-2"/>
    </source>
</evidence>
<keyword evidence="9" id="KW-0547">Nucleotide-binding</keyword>
<dbReference type="PANTHER" id="PTHR43014">
    <property type="entry name" value="MERCURIC REDUCTASE"/>
    <property type="match status" value="1"/>
</dbReference>
<evidence type="ECO:0000256" key="1">
    <source>
        <dbReference type="ARBA" id="ARBA00007532"/>
    </source>
</evidence>
<dbReference type="SUPFAM" id="SSF51905">
    <property type="entry name" value="FAD/NAD(P)-binding domain"/>
    <property type="match status" value="1"/>
</dbReference>
<feature type="binding site" evidence="9">
    <location>
        <position position="200"/>
    </location>
    <ligand>
        <name>NAD(+)</name>
        <dbReference type="ChEBI" id="CHEBI:57540"/>
    </ligand>
</feature>
<keyword evidence="2 11" id="KW-0285">Flavoprotein</keyword>
<dbReference type="InterPro" id="IPR036188">
    <property type="entry name" value="FAD/NAD-bd_sf"/>
</dbReference>
<feature type="binding site" evidence="9">
    <location>
        <position position="267"/>
    </location>
    <ligand>
        <name>NAD(+)</name>
        <dbReference type="ChEBI" id="CHEBI:57540"/>
    </ligand>
</feature>
<reference evidence="13" key="1">
    <citation type="submission" date="2016-06" db="EMBL/GenBank/DDBJ databases">
        <authorList>
            <person name="Xu Y."/>
            <person name="Nagy A."/>
            <person name="Yan X."/>
            <person name="Kim S.W."/>
            <person name="Haley B."/>
            <person name="Liu N.T."/>
            <person name="Nou X."/>
        </authorList>
    </citation>
    <scope>NUCLEOTIDE SEQUENCE [LARGE SCALE GENOMIC DNA]</scope>
    <source>
        <strain evidence="13">ATCC 49129</strain>
    </source>
</reference>
<dbReference type="Gene3D" id="3.30.390.30">
    <property type="match status" value="1"/>
</dbReference>
<feature type="disulfide bond" description="Redox-active" evidence="10">
    <location>
        <begin position="42"/>
        <end position="47"/>
    </location>
</feature>
<dbReference type="InterPro" id="IPR016156">
    <property type="entry name" value="FAD/NAD-linked_Rdtase_dimer_sf"/>
</dbReference>
<keyword evidence="7 11" id="KW-0676">Redox-active center</keyword>
<evidence type="ECO:0000256" key="10">
    <source>
        <dbReference type="PIRSR" id="PIRSR000350-4"/>
    </source>
</evidence>
<keyword evidence="13" id="KW-1185">Reference proteome</keyword>
<comment type="cofactor">
    <cofactor evidence="9">
        <name>FAD</name>
        <dbReference type="ChEBI" id="CHEBI:57692"/>
    </cofactor>
    <text evidence="9">Binds 1 FAD per subunit.</text>
</comment>
<dbReference type="PRINTS" id="PR00368">
    <property type="entry name" value="FADPNR"/>
</dbReference>
<dbReference type="AlphaFoldDB" id="A0A192A5W5"/>
<keyword evidence="6" id="KW-1015">Disulfide bond</keyword>
<keyword evidence="3 9" id="KW-0274">FAD</keyword>
<feature type="binding site" evidence="9">
    <location>
        <position position="51"/>
    </location>
    <ligand>
        <name>FAD</name>
        <dbReference type="ChEBI" id="CHEBI:57692"/>
    </ligand>
</feature>
<feature type="active site" description="Proton acceptor" evidence="8">
    <location>
        <position position="441"/>
    </location>
</feature>
<dbReference type="Proteomes" id="UP000078572">
    <property type="component" value="Chromosome 2"/>
</dbReference>
<dbReference type="Pfam" id="PF02852">
    <property type="entry name" value="Pyr_redox_dim"/>
    <property type="match status" value="1"/>
</dbReference>
<dbReference type="Pfam" id="PF07992">
    <property type="entry name" value="Pyr_redox_2"/>
    <property type="match status" value="1"/>
</dbReference>
<dbReference type="PIRSF" id="PIRSF000350">
    <property type="entry name" value="Mercury_reductase_MerA"/>
    <property type="match status" value="1"/>
</dbReference>
<evidence type="ECO:0000256" key="9">
    <source>
        <dbReference type="PIRSR" id="PIRSR000350-3"/>
    </source>
</evidence>
<dbReference type="EMBL" id="CP016023">
    <property type="protein sequence ID" value="ANJ75875.1"/>
    <property type="molecule type" value="Genomic_DNA"/>
</dbReference>
<dbReference type="SUPFAM" id="SSF55424">
    <property type="entry name" value="FAD/NAD-linked reductases, dimerisation (C-terminal) domain"/>
    <property type="match status" value="1"/>
</dbReference>
<evidence type="ECO:0000256" key="6">
    <source>
        <dbReference type="ARBA" id="ARBA00023157"/>
    </source>
</evidence>
<dbReference type="PANTHER" id="PTHR43014:SF2">
    <property type="entry name" value="MERCURIC REDUCTASE"/>
    <property type="match status" value="1"/>
</dbReference>
<dbReference type="Gene3D" id="3.50.50.60">
    <property type="entry name" value="FAD/NAD(P)-binding domain"/>
    <property type="match status" value="2"/>
</dbReference>
<organism evidence="12 13">
    <name type="scientific">Ralstonia insidiosa</name>
    <dbReference type="NCBI Taxonomy" id="190721"/>
    <lineage>
        <taxon>Bacteria</taxon>
        <taxon>Pseudomonadati</taxon>
        <taxon>Pseudomonadota</taxon>
        <taxon>Betaproteobacteria</taxon>
        <taxon>Burkholderiales</taxon>
        <taxon>Burkholderiaceae</taxon>
        <taxon>Ralstonia</taxon>
    </lineage>
</organism>
<dbReference type="NCBIfam" id="NF004992">
    <property type="entry name" value="PRK06370.1-4"/>
    <property type="match status" value="1"/>
</dbReference>
<evidence type="ECO:0000313" key="13">
    <source>
        <dbReference type="Proteomes" id="UP000078572"/>
    </source>
</evidence>
<evidence type="ECO:0000313" key="12">
    <source>
        <dbReference type="EMBL" id="ANJ75875.1"/>
    </source>
</evidence>
<dbReference type="NCBIfam" id="NF004990">
    <property type="entry name" value="PRK06370.1-1"/>
    <property type="match status" value="1"/>
</dbReference>
<dbReference type="RefSeq" id="WP_064808770.1">
    <property type="nucleotide sequence ID" value="NZ_CP016023.1"/>
</dbReference>
<keyword evidence="9" id="KW-0520">NAD</keyword>
<dbReference type="PRINTS" id="PR00411">
    <property type="entry name" value="PNDRDTASEI"/>
</dbReference>
<gene>
    <name evidence="12" type="ORF">A9Y76_25785</name>
</gene>